<keyword evidence="4 7" id="KW-0732">Signal</keyword>
<dbReference type="SUPFAM" id="SSF53649">
    <property type="entry name" value="Alkaline phosphatase-like"/>
    <property type="match status" value="1"/>
</dbReference>
<comment type="cofactor">
    <cofactor evidence="1">
        <name>Ca(2+)</name>
        <dbReference type="ChEBI" id="CHEBI:29108"/>
    </cofactor>
</comment>
<dbReference type="Gene3D" id="3.30.1120.10">
    <property type="match status" value="1"/>
</dbReference>
<sequence>MNPPRALPALLITLALVSSSRVAIADERPNVVFILADDLGINDLACYGRKDHATPNLDRLATRGARFTSAYCGLSICSASRAALMTGKSPARLHLTTFLPGRPDAPSQKLLHPQIAMALPGSEVTLAERFKGLGYATGIFGKWHLGDAPGSAPVDQGFDEAFLPPTDSEPSATEGGKNEYAITRRAVEFLERKKDGPFFLYIAHHNPHIRLAAKPELVAKHRDAYNPTYAAMIETLDDTVGMILAAVERQGLAGKTIVVFTSDNGGLHVLEGGDAPATHNTPFRAGKGYLYEGGLRVPLIVAWPGRISPATIAEPTVNLDFTPTLMELCGGPPPAEPGLDGVSLAARLRGGPPAPPRAFPFHFPHYTNQGSRPAGSLREGDWKLIEHYEDGRLELYDLAADPGEQSDLAGRDPSRARAMRAKFAAWRSSVDAQANTPNPDFDPGLAAPIYRAFDSSNVSPRATAAETAPLFQPWRRLMNAAVAGGRKRASR</sequence>
<feature type="domain" description="Sulfatase N-terminal" evidence="8">
    <location>
        <begin position="29"/>
        <end position="330"/>
    </location>
</feature>
<evidence type="ECO:0000313" key="9">
    <source>
        <dbReference type="EMBL" id="MDG3007892.1"/>
    </source>
</evidence>
<dbReference type="Proteomes" id="UP001216907">
    <property type="component" value="Unassembled WGS sequence"/>
</dbReference>
<dbReference type="Gene3D" id="3.40.720.10">
    <property type="entry name" value="Alkaline Phosphatase, subunit A"/>
    <property type="match status" value="1"/>
</dbReference>
<evidence type="ECO:0000256" key="3">
    <source>
        <dbReference type="ARBA" id="ARBA00022723"/>
    </source>
</evidence>
<evidence type="ECO:0000256" key="5">
    <source>
        <dbReference type="ARBA" id="ARBA00022801"/>
    </source>
</evidence>
<keyword evidence="6" id="KW-0106">Calcium</keyword>
<comment type="similarity">
    <text evidence="2">Belongs to the sulfatase family.</text>
</comment>
<proteinExistence type="inferred from homology"/>
<evidence type="ECO:0000313" key="10">
    <source>
        <dbReference type="Proteomes" id="UP001216907"/>
    </source>
</evidence>
<dbReference type="Pfam" id="PF00884">
    <property type="entry name" value="Sulfatase"/>
    <property type="match status" value="1"/>
</dbReference>
<accession>A0ABT6FK20</accession>
<evidence type="ECO:0000256" key="4">
    <source>
        <dbReference type="ARBA" id="ARBA00022729"/>
    </source>
</evidence>
<name>A0ABT6FK20_9BACT</name>
<dbReference type="RefSeq" id="WP_277864162.1">
    <property type="nucleotide sequence ID" value="NZ_JARRAG010000002.1"/>
</dbReference>
<keyword evidence="3" id="KW-0479">Metal-binding</keyword>
<protein>
    <submittedName>
        <fullName evidence="9">Sulfatase</fullName>
    </submittedName>
</protein>
<keyword evidence="10" id="KW-1185">Reference proteome</keyword>
<evidence type="ECO:0000256" key="6">
    <source>
        <dbReference type="ARBA" id="ARBA00022837"/>
    </source>
</evidence>
<evidence type="ECO:0000259" key="8">
    <source>
        <dbReference type="Pfam" id="PF00884"/>
    </source>
</evidence>
<dbReference type="InterPro" id="IPR017850">
    <property type="entry name" value="Alkaline_phosphatase_core_sf"/>
</dbReference>
<dbReference type="PANTHER" id="PTHR42693">
    <property type="entry name" value="ARYLSULFATASE FAMILY MEMBER"/>
    <property type="match status" value="1"/>
</dbReference>
<keyword evidence="5" id="KW-0378">Hydrolase</keyword>
<organism evidence="9 10">
    <name type="scientific">Paludisphaera mucosa</name>
    <dbReference type="NCBI Taxonomy" id="3030827"/>
    <lineage>
        <taxon>Bacteria</taxon>
        <taxon>Pseudomonadati</taxon>
        <taxon>Planctomycetota</taxon>
        <taxon>Planctomycetia</taxon>
        <taxon>Isosphaerales</taxon>
        <taxon>Isosphaeraceae</taxon>
        <taxon>Paludisphaera</taxon>
    </lineage>
</organism>
<gene>
    <name evidence="9" type="ORF">PZE19_29365</name>
</gene>
<comment type="caution">
    <text evidence="9">The sequence shown here is derived from an EMBL/GenBank/DDBJ whole genome shotgun (WGS) entry which is preliminary data.</text>
</comment>
<dbReference type="PANTHER" id="PTHR42693:SF42">
    <property type="entry name" value="ARYLSULFATASE G"/>
    <property type="match status" value="1"/>
</dbReference>
<evidence type="ECO:0000256" key="7">
    <source>
        <dbReference type="SAM" id="SignalP"/>
    </source>
</evidence>
<reference evidence="9 10" key="1">
    <citation type="submission" date="2023-03" db="EMBL/GenBank/DDBJ databases">
        <title>Paludisphaera mucosa sp. nov. a novel planctomycete from northern fen.</title>
        <authorList>
            <person name="Ivanova A."/>
        </authorList>
    </citation>
    <scope>NUCLEOTIDE SEQUENCE [LARGE SCALE GENOMIC DNA]</scope>
    <source>
        <strain evidence="9 10">Pla2</strain>
    </source>
</reference>
<dbReference type="EMBL" id="JARRAG010000002">
    <property type="protein sequence ID" value="MDG3007892.1"/>
    <property type="molecule type" value="Genomic_DNA"/>
</dbReference>
<feature type="signal peptide" evidence="7">
    <location>
        <begin position="1"/>
        <end position="25"/>
    </location>
</feature>
<dbReference type="CDD" id="cd16144">
    <property type="entry name" value="ARS_like"/>
    <property type="match status" value="1"/>
</dbReference>
<evidence type="ECO:0000256" key="1">
    <source>
        <dbReference type="ARBA" id="ARBA00001913"/>
    </source>
</evidence>
<dbReference type="InterPro" id="IPR000917">
    <property type="entry name" value="Sulfatase_N"/>
</dbReference>
<evidence type="ECO:0000256" key="2">
    <source>
        <dbReference type="ARBA" id="ARBA00008779"/>
    </source>
</evidence>
<dbReference type="InterPro" id="IPR050738">
    <property type="entry name" value="Sulfatase"/>
</dbReference>
<feature type="chain" id="PRO_5045447986" evidence="7">
    <location>
        <begin position="26"/>
        <end position="491"/>
    </location>
</feature>